<dbReference type="GO" id="GO:0005524">
    <property type="term" value="F:ATP binding"/>
    <property type="evidence" value="ECO:0007669"/>
    <property type="project" value="UniProtKB-KW"/>
</dbReference>
<proteinExistence type="inferred from homology"/>
<accession>A0A2U1P363</accession>
<gene>
    <name evidence="5" type="ORF">CTI12_AA198870</name>
</gene>
<evidence type="ECO:0000313" key="5">
    <source>
        <dbReference type="EMBL" id="PWA80203.1"/>
    </source>
</evidence>
<evidence type="ECO:0000256" key="3">
    <source>
        <dbReference type="ARBA" id="ARBA00022840"/>
    </source>
</evidence>
<keyword evidence="2" id="KW-0547">Nucleotide-binding</keyword>
<dbReference type="OrthoDB" id="1748577at2759"/>
<dbReference type="GO" id="GO:0140662">
    <property type="term" value="F:ATP-dependent protein folding chaperone"/>
    <property type="evidence" value="ECO:0007669"/>
    <property type="project" value="InterPro"/>
</dbReference>
<dbReference type="STRING" id="35608.A0A2U1P363"/>
<dbReference type="PANTHER" id="PTHR11353">
    <property type="entry name" value="CHAPERONIN"/>
    <property type="match status" value="1"/>
</dbReference>
<dbReference type="Gene3D" id="3.30.260.10">
    <property type="entry name" value="TCP-1-like chaperonin intermediate domain"/>
    <property type="match status" value="1"/>
</dbReference>
<dbReference type="SUPFAM" id="SSF48592">
    <property type="entry name" value="GroEL equatorial domain-like"/>
    <property type="match status" value="1"/>
</dbReference>
<reference evidence="5 6" key="1">
    <citation type="journal article" date="2018" name="Mol. Plant">
        <title>The genome of Artemisia annua provides insight into the evolution of Asteraceae family and artemisinin biosynthesis.</title>
        <authorList>
            <person name="Shen Q."/>
            <person name="Zhang L."/>
            <person name="Liao Z."/>
            <person name="Wang S."/>
            <person name="Yan T."/>
            <person name="Shi P."/>
            <person name="Liu M."/>
            <person name="Fu X."/>
            <person name="Pan Q."/>
            <person name="Wang Y."/>
            <person name="Lv Z."/>
            <person name="Lu X."/>
            <person name="Zhang F."/>
            <person name="Jiang W."/>
            <person name="Ma Y."/>
            <person name="Chen M."/>
            <person name="Hao X."/>
            <person name="Li L."/>
            <person name="Tang Y."/>
            <person name="Lv G."/>
            <person name="Zhou Y."/>
            <person name="Sun X."/>
            <person name="Brodelius P.E."/>
            <person name="Rose J.K.C."/>
            <person name="Tang K."/>
        </authorList>
    </citation>
    <scope>NUCLEOTIDE SEQUENCE [LARGE SCALE GENOMIC DNA]</scope>
    <source>
        <strain evidence="6">cv. Huhao1</strain>
        <tissue evidence="5">Leaf</tissue>
    </source>
</reference>
<dbReference type="Pfam" id="PF00118">
    <property type="entry name" value="Cpn60_TCP1"/>
    <property type="match status" value="2"/>
</dbReference>
<dbReference type="SUPFAM" id="SSF52029">
    <property type="entry name" value="GroEL apical domain-like"/>
    <property type="match status" value="1"/>
</dbReference>
<keyword evidence="3" id="KW-0067">ATP-binding</keyword>
<name>A0A2U1P363_ARTAN</name>
<dbReference type="Gene3D" id="3.50.7.10">
    <property type="entry name" value="GroEL"/>
    <property type="match status" value="1"/>
</dbReference>
<comment type="similarity">
    <text evidence="1">Belongs to the TCP-1 chaperonin family.</text>
</comment>
<dbReference type="Gene3D" id="1.10.560.10">
    <property type="entry name" value="GroEL-like equatorial domain"/>
    <property type="match status" value="1"/>
</dbReference>
<dbReference type="InterPro" id="IPR027413">
    <property type="entry name" value="GROEL-like_equatorial_sf"/>
</dbReference>
<dbReference type="EMBL" id="PKPP01001751">
    <property type="protein sequence ID" value="PWA80203.1"/>
    <property type="molecule type" value="Genomic_DNA"/>
</dbReference>
<organism evidence="5 6">
    <name type="scientific">Artemisia annua</name>
    <name type="common">Sweet wormwood</name>
    <dbReference type="NCBI Taxonomy" id="35608"/>
    <lineage>
        <taxon>Eukaryota</taxon>
        <taxon>Viridiplantae</taxon>
        <taxon>Streptophyta</taxon>
        <taxon>Embryophyta</taxon>
        <taxon>Tracheophyta</taxon>
        <taxon>Spermatophyta</taxon>
        <taxon>Magnoliopsida</taxon>
        <taxon>eudicotyledons</taxon>
        <taxon>Gunneridae</taxon>
        <taxon>Pentapetalae</taxon>
        <taxon>asterids</taxon>
        <taxon>campanulids</taxon>
        <taxon>Asterales</taxon>
        <taxon>Asteraceae</taxon>
        <taxon>Asteroideae</taxon>
        <taxon>Anthemideae</taxon>
        <taxon>Artemisiinae</taxon>
        <taxon>Artemisia</taxon>
    </lineage>
</organism>
<dbReference type="InterPro" id="IPR017998">
    <property type="entry name" value="Chaperone_TCP-1"/>
</dbReference>
<dbReference type="InterPro" id="IPR002423">
    <property type="entry name" value="Cpn60/GroEL/TCP-1"/>
</dbReference>
<dbReference type="InterPro" id="IPR027410">
    <property type="entry name" value="TCP-1-like_intermed_sf"/>
</dbReference>
<dbReference type="InterPro" id="IPR027409">
    <property type="entry name" value="GroEL-like_apical_dom_sf"/>
</dbReference>
<evidence type="ECO:0000256" key="2">
    <source>
        <dbReference type="ARBA" id="ARBA00022741"/>
    </source>
</evidence>
<dbReference type="Proteomes" id="UP000245207">
    <property type="component" value="Unassembled WGS sequence"/>
</dbReference>
<dbReference type="SUPFAM" id="SSF54849">
    <property type="entry name" value="GroEL-intermediate domain like"/>
    <property type="match status" value="1"/>
</dbReference>
<evidence type="ECO:0000313" key="6">
    <source>
        <dbReference type="Proteomes" id="UP000245207"/>
    </source>
</evidence>
<dbReference type="AlphaFoldDB" id="A0A2U1P363"/>
<evidence type="ECO:0000256" key="1">
    <source>
        <dbReference type="ARBA" id="ARBA00008020"/>
    </source>
</evidence>
<protein>
    <submittedName>
        <fullName evidence="5">TCP-1/cpn60 chaperonin family protein</fullName>
    </submittedName>
</protein>
<keyword evidence="4" id="KW-0143">Chaperone</keyword>
<evidence type="ECO:0000256" key="4">
    <source>
        <dbReference type="ARBA" id="ARBA00023186"/>
    </source>
</evidence>
<keyword evidence="6" id="KW-1185">Reference proteome</keyword>
<sequence>MSGFDEQLSTITRQSFGPNGKKKILIKHHEKLYLNELAIEKPPLSVWVSNLNSEDMEGFDEQLSTITRQSFGPNGKKKILIKHHEKLYLNELAIEKPPFKCLVLAGEEQQKNFGDGVNLVVLIAQQLLQGAKELIMEGIDSPQIIQCYKEATNKVLQILETLVEGGSGLETMDVMNEDEVVLRMKAPVATKEYQMRDFLCQLIANACIKVCPKEREDFNVNNVRIFKLLGADLQDSKIFKGMALNINTVVGSIKETKKAKVLVIAGGADTTDSEQWIKQVAELGVQVMVSGASVGERAIYCCNLYQIMVLMIDSPIEFDCFCRTTHATLSKLGSTVNPDHLGYVDSISVENAARCPRVTVKNEQGDVATLLLGAHNEIVADGFERAAVNGVNTYKALCTDSRIVPGAGATEIEIARLLKEFASAETRSSYQNAILKYAQSFELIPKTLAKNAFLDVDWIIKSLYVLHNSGNVKACIDVRKGGCNDASTLKIWDLYITKYEAIKNAAEAVYKALSFSFGFGDVAIGFKVSGSGSDAISCSMVGGFVLVARAPFVDP</sequence>
<comment type="caution">
    <text evidence="5">The sequence shown here is derived from an EMBL/GenBank/DDBJ whole genome shotgun (WGS) entry which is preliminary data.</text>
</comment>